<protein>
    <submittedName>
        <fullName evidence="4">DNA topoisomerase domain-containing protein</fullName>
    </submittedName>
</protein>
<keyword evidence="4" id="KW-0413">Isomerase</keyword>
<dbReference type="InterPro" id="IPR036885">
    <property type="entry name" value="SWIB_MDM2_dom_sf"/>
</dbReference>
<dbReference type="GO" id="GO:0016853">
    <property type="term" value="F:isomerase activity"/>
    <property type="evidence" value="ECO:0007669"/>
    <property type="project" value="UniProtKB-KW"/>
</dbReference>
<organism evidence="3 5">
    <name type="scientific">Neospora caninum (strain Liverpool)</name>
    <dbReference type="NCBI Taxonomy" id="572307"/>
    <lineage>
        <taxon>Eukaryota</taxon>
        <taxon>Sar</taxon>
        <taxon>Alveolata</taxon>
        <taxon>Apicomplexa</taxon>
        <taxon>Conoidasida</taxon>
        <taxon>Coccidia</taxon>
        <taxon>Eucoccidiorida</taxon>
        <taxon>Eimeriorina</taxon>
        <taxon>Sarcocystidae</taxon>
        <taxon>Neospora</taxon>
    </lineage>
</organism>
<accession>F0VIN3</accession>
<dbReference type="SUPFAM" id="SSF47592">
    <property type="entry name" value="SWIB/MDM2 domain"/>
    <property type="match status" value="1"/>
</dbReference>
<proteinExistence type="predicted"/>
<reference evidence="3" key="1">
    <citation type="submission" date="2011-02" db="EMBL/GenBank/DDBJ databases">
        <authorList>
            <person name="Aslett M."/>
        </authorList>
    </citation>
    <scope>NUCLEOTIDE SEQUENCE</scope>
    <source>
        <strain evidence="3">Liverpool</strain>
    </source>
</reference>
<dbReference type="EMBL" id="LN714483">
    <property type="protein sequence ID" value="CEL67584.1"/>
    <property type="molecule type" value="Genomic_DNA"/>
</dbReference>
<dbReference type="InterPro" id="IPR003121">
    <property type="entry name" value="SWIB_MDM2_domain"/>
</dbReference>
<dbReference type="InParanoid" id="F0VIN3"/>
<evidence type="ECO:0000256" key="1">
    <source>
        <dbReference type="SAM" id="MobiDB-lite"/>
    </source>
</evidence>
<dbReference type="Pfam" id="PF02201">
    <property type="entry name" value="SWIB"/>
    <property type="match status" value="1"/>
</dbReference>
<name>F0VIN3_NEOCL</name>
<gene>
    <name evidence="4" type="ORF">BN1204_033810</name>
    <name evidence="3" type="ORF">NCLIV_033810</name>
</gene>
<dbReference type="OrthoDB" id="328859at2759"/>
<evidence type="ECO:0000313" key="4">
    <source>
        <dbReference type="EMBL" id="CEL67584.1"/>
    </source>
</evidence>
<reference evidence="3" key="2">
    <citation type="submission" date="2011-03" db="EMBL/GenBank/DDBJ databases">
        <title>Comparative genomics and transcriptomics of Neospora caninum and Toxoplasma gondii.</title>
        <authorList>
            <person name="Reid A.J."/>
            <person name="Sohal A."/>
            <person name="Harris D."/>
            <person name="Quail M."/>
            <person name="Sanders M."/>
            <person name="Berriman M."/>
            <person name="Wastling J.M."/>
            <person name="Pain A."/>
        </authorList>
    </citation>
    <scope>NUCLEOTIDE SEQUENCE</scope>
    <source>
        <strain evidence="3">Liverpool</strain>
    </source>
</reference>
<dbReference type="EMBL" id="FR823390">
    <property type="protein sequence ID" value="CBZ53594.1"/>
    <property type="molecule type" value="Genomic_DNA"/>
</dbReference>
<dbReference type="RefSeq" id="XP_003883626.1">
    <property type="nucleotide sequence ID" value="XM_003883577.1"/>
</dbReference>
<keyword evidence="5" id="KW-1185">Reference proteome</keyword>
<dbReference type="VEuPathDB" id="ToxoDB:NCLIV_033810"/>
<dbReference type="Proteomes" id="UP000007494">
    <property type="component" value="Chromosome VIII"/>
</dbReference>
<dbReference type="OMA" id="RESAPWN"/>
<feature type="domain" description="DM2" evidence="2">
    <location>
        <begin position="148"/>
        <end position="225"/>
    </location>
</feature>
<dbReference type="PROSITE" id="PS51925">
    <property type="entry name" value="SWIB_MDM2"/>
    <property type="match status" value="1"/>
</dbReference>
<dbReference type="GeneID" id="13442926"/>
<evidence type="ECO:0000259" key="2">
    <source>
        <dbReference type="PROSITE" id="PS51925"/>
    </source>
</evidence>
<sequence length="232" mass="25136">MVFLPRLLADLSFPFRRTGLGAPACLRVPTREAFCQADHVGPAFRARFSAGKEGHASTSAGKDLGSKALAFCRESAPWNFARNRGLLGSGSAGNGLSRLVTGRATGAVAKALSCLHQQPRHFTGPHGTHSGAPSDKPNEAGKKRGPTGLQRPCDLTGPLATFMGKTEASRVEVVKHIWDYIKRHNLQSPENKRMINADSTLRPLFQKDQVSMFELNKLVSKFVQSRPSPPKP</sequence>
<feature type="region of interest" description="Disordered" evidence="1">
    <location>
        <begin position="119"/>
        <end position="155"/>
    </location>
</feature>
<dbReference type="SMART" id="SM00151">
    <property type="entry name" value="SWIB"/>
    <property type="match status" value="1"/>
</dbReference>
<dbReference type="InterPro" id="IPR019835">
    <property type="entry name" value="SWIB_domain"/>
</dbReference>
<evidence type="ECO:0000313" key="3">
    <source>
        <dbReference type="EMBL" id="CBZ53594.1"/>
    </source>
</evidence>
<dbReference type="eggNOG" id="KOG1946">
    <property type="taxonomic scope" value="Eukaryota"/>
</dbReference>
<evidence type="ECO:0000313" key="5">
    <source>
        <dbReference type="Proteomes" id="UP000007494"/>
    </source>
</evidence>
<dbReference type="PANTHER" id="PTHR13844">
    <property type="entry name" value="SWI/SNF-RELATED MATRIX-ASSOCIATED ACTIN-DEPENDENT REGULATOR OF CHROMATIN SUBFAMILY D"/>
    <property type="match status" value="1"/>
</dbReference>
<dbReference type="Gene3D" id="1.10.245.10">
    <property type="entry name" value="SWIB/MDM2 domain"/>
    <property type="match status" value="1"/>
</dbReference>
<reference evidence="4" key="4">
    <citation type="journal article" date="2015" name="PLoS ONE">
        <title>Comprehensive Evaluation of Toxoplasma gondii VEG and Neospora caninum LIV Genomes with Tachyzoite Stage Transcriptome and Proteome Defines Novel Transcript Features.</title>
        <authorList>
            <person name="Ramaprasad A."/>
            <person name="Mourier T."/>
            <person name="Naeem R."/>
            <person name="Malas T.B."/>
            <person name="Moussa E."/>
            <person name="Panigrahi A."/>
            <person name="Vermont S.J."/>
            <person name="Otto T.D."/>
            <person name="Wastling J."/>
            <person name="Pain A."/>
        </authorList>
    </citation>
    <scope>NUCLEOTIDE SEQUENCE</scope>
    <source>
        <strain evidence="4">Liverpool</strain>
    </source>
</reference>
<reference evidence="5" key="3">
    <citation type="journal article" date="2012" name="PLoS Pathog.">
        <title>Comparative genomics of the apicomplexan parasites Toxoplasma gondii and Neospora caninum: Coccidia differing in host range and transmission strategy.</title>
        <authorList>
            <person name="Reid A.J."/>
            <person name="Vermont S.J."/>
            <person name="Cotton J.A."/>
            <person name="Harris D."/>
            <person name="Hill-Cawthorne G.A."/>
            <person name="Konen-Waisman S."/>
            <person name="Latham S.M."/>
            <person name="Mourier T."/>
            <person name="Norton R."/>
            <person name="Quail M.A."/>
            <person name="Sanders M."/>
            <person name="Shanmugam D."/>
            <person name="Sohal A."/>
            <person name="Wasmuth J.D."/>
            <person name="Brunk B."/>
            <person name="Grigg M.E."/>
            <person name="Howard J.C."/>
            <person name="Parkinson J."/>
            <person name="Roos D.S."/>
            <person name="Trees A.J."/>
            <person name="Berriman M."/>
            <person name="Pain A."/>
            <person name="Wastling J.M."/>
        </authorList>
    </citation>
    <scope>NUCLEOTIDE SEQUENCE [LARGE SCALE GENOMIC DNA]</scope>
    <source>
        <strain evidence="5">Liverpool</strain>
    </source>
</reference>
<dbReference type="AlphaFoldDB" id="F0VIN3"/>
<dbReference type="CDD" id="cd10567">
    <property type="entry name" value="SWIB-MDM2_like"/>
    <property type="match status" value="1"/>
</dbReference>